<dbReference type="Proteomes" id="UP001597034">
    <property type="component" value="Unassembled WGS sequence"/>
</dbReference>
<organism evidence="5 6">
    <name type="scientific">Haloarchaeobius litoreus</name>
    <dbReference type="NCBI Taxonomy" id="755306"/>
    <lineage>
        <taxon>Archaea</taxon>
        <taxon>Methanobacteriati</taxon>
        <taxon>Methanobacteriota</taxon>
        <taxon>Stenosarchaea group</taxon>
        <taxon>Halobacteria</taxon>
        <taxon>Halobacteriales</taxon>
        <taxon>Halorubellaceae</taxon>
        <taxon>Haloarchaeobius</taxon>
    </lineage>
</organism>
<evidence type="ECO:0000256" key="1">
    <source>
        <dbReference type="ARBA" id="ARBA00022723"/>
    </source>
</evidence>
<evidence type="ECO:0000313" key="6">
    <source>
        <dbReference type="Proteomes" id="UP001597034"/>
    </source>
</evidence>
<feature type="domain" description="AN1-type" evidence="4">
    <location>
        <begin position="4"/>
        <end position="42"/>
    </location>
</feature>
<dbReference type="GO" id="GO:0008270">
    <property type="term" value="F:zinc ion binding"/>
    <property type="evidence" value="ECO:0007669"/>
    <property type="project" value="UniProtKB-KW"/>
</dbReference>
<keyword evidence="6" id="KW-1185">Reference proteome</keyword>
<dbReference type="SUPFAM" id="SSF118310">
    <property type="entry name" value="AN1-like Zinc finger"/>
    <property type="match status" value="1"/>
</dbReference>
<sequence length="85" mass="9596">MASCSFCGREVEGMPYSCNECGETLCGRHRLPERHDCSGLALVAERADDQTTFIGRSDDHDERGVVGRTLDAMLSPLRRLRRLRR</sequence>
<gene>
    <name evidence="5" type="ORF">ACFSBL_06775</name>
</gene>
<dbReference type="Gene3D" id="4.10.1110.10">
    <property type="entry name" value="AN1-like Zinc finger"/>
    <property type="match status" value="1"/>
</dbReference>
<evidence type="ECO:0000313" key="5">
    <source>
        <dbReference type="EMBL" id="MFD1645379.1"/>
    </source>
</evidence>
<evidence type="ECO:0000259" key="4">
    <source>
        <dbReference type="SMART" id="SM00154"/>
    </source>
</evidence>
<keyword evidence="3" id="KW-0862">Zinc</keyword>
<dbReference type="SMART" id="SM00154">
    <property type="entry name" value="ZnF_AN1"/>
    <property type="match status" value="1"/>
</dbReference>
<name>A0ABD6DGF4_9EURY</name>
<dbReference type="RefSeq" id="WP_256399108.1">
    <property type="nucleotide sequence ID" value="NZ_JANHJR010000001.1"/>
</dbReference>
<accession>A0ABD6DGF4</accession>
<protein>
    <submittedName>
        <fullName evidence="5">AN1-type zinc finger domain-containing protein</fullName>
    </submittedName>
</protein>
<evidence type="ECO:0000256" key="2">
    <source>
        <dbReference type="ARBA" id="ARBA00022771"/>
    </source>
</evidence>
<dbReference type="InterPro" id="IPR000058">
    <property type="entry name" value="Znf_AN1"/>
</dbReference>
<dbReference type="InterPro" id="IPR035896">
    <property type="entry name" value="AN1-like_Znf"/>
</dbReference>
<reference evidence="5 6" key="1">
    <citation type="journal article" date="2019" name="Int. J. Syst. Evol. Microbiol.">
        <title>The Global Catalogue of Microorganisms (GCM) 10K type strain sequencing project: providing services to taxonomists for standard genome sequencing and annotation.</title>
        <authorList>
            <consortium name="The Broad Institute Genomics Platform"/>
            <consortium name="The Broad Institute Genome Sequencing Center for Infectious Disease"/>
            <person name="Wu L."/>
            <person name="Ma J."/>
        </authorList>
    </citation>
    <scope>NUCLEOTIDE SEQUENCE [LARGE SCALE GENOMIC DNA]</scope>
    <source>
        <strain evidence="5 6">CGMCC 1.10390</strain>
    </source>
</reference>
<proteinExistence type="predicted"/>
<dbReference type="EMBL" id="JBHUDO010000002">
    <property type="protein sequence ID" value="MFD1645379.1"/>
    <property type="molecule type" value="Genomic_DNA"/>
</dbReference>
<evidence type="ECO:0000256" key="3">
    <source>
        <dbReference type="ARBA" id="ARBA00022833"/>
    </source>
</evidence>
<comment type="caution">
    <text evidence="5">The sequence shown here is derived from an EMBL/GenBank/DDBJ whole genome shotgun (WGS) entry which is preliminary data.</text>
</comment>
<keyword evidence="1" id="KW-0479">Metal-binding</keyword>
<dbReference type="AlphaFoldDB" id="A0ABD6DGF4"/>
<keyword evidence="2" id="KW-0863">Zinc-finger</keyword>
<dbReference type="Pfam" id="PF01428">
    <property type="entry name" value="zf-AN1"/>
    <property type="match status" value="1"/>
</dbReference>